<accession>A0A561EWN5</accession>
<dbReference type="Pfam" id="PF26136">
    <property type="entry name" value="SCO6045_C"/>
    <property type="match status" value="1"/>
</dbReference>
<name>A0A561EWN5_9ACTN</name>
<feature type="domain" description="SCO6045-like C-terminal" evidence="1">
    <location>
        <begin position="24"/>
        <end position="108"/>
    </location>
</feature>
<sequence length="139" mass="15461">MSEHFEYLVRAGDPELVLARAGLARRQAELLAALVADGPVPGGFDRRQVHVQARGLAAKRRDTVARVAPEVQRILGTEFGPLFLRYARRGPVGGGYRADARAFAEWAAAEEPSAAWRPELERWLRPVAVATRRRPRPRS</sequence>
<dbReference type="AlphaFoldDB" id="A0A561EWN5"/>
<organism evidence="2 3">
    <name type="scientific">Kitasatospora atroaurantiaca</name>
    <dbReference type="NCBI Taxonomy" id="285545"/>
    <lineage>
        <taxon>Bacteria</taxon>
        <taxon>Bacillati</taxon>
        <taxon>Actinomycetota</taxon>
        <taxon>Actinomycetes</taxon>
        <taxon>Kitasatosporales</taxon>
        <taxon>Streptomycetaceae</taxon>
        <taxon>Kitasatospora</taxon>
    </lineage>
</organism>
<comment type="caution">
    <text evidence="2">The sequence shown here is derived from an EMBL/GenBank/DDBJ whole genome shotgun (WGS) entry which is preliminary data.</text>
</comment>
<dbReference type="EMBL" id="VIVR01000001">
    <property type="protein sequence ID" value="TWE20026.1"/>
    <property type="molecule type" value="Genomic_DNA"/>
</dbReference>
<evidence type="ECO:0000313" key="3">
    <source>
        <dbReference type="Proteomes" id="UP000318416"/>
    </source>
</evidence>
<protein>
    <recommendedName>
        <fullName evidence="1">SCO6045-like C-terminal domain-containing protein</fullName>
    </recommendedName>
</protein>
<gene>
    <name evidence="2" type="ORF">FB465_5168</name>
</gene>
<dbReference type="Proteomes" id="UP000318416">
    <property type="component" value="Unassembled WGS sequence"/>
</dbReference>
<evidence type="ECO:0000313" key="2">
    <source>
        <dbReference type="EMBL" id="TWE20026.1"/>
    </source>
</evidence>
<reference evidence="2 3" key="1">
    <citation type="submission" date="2019-06" db="EMBL/GenBank/DDBJ databases">
        <title>Sequencing the genomes of 1000 actinobacteria strains.</title>
        <authorList>
            <person name="Klenk H.-P."/>
        </authorList>
    </citation>
    <scope>NUCLEOTIDE SEQUENCE [LARGE SCALE GENOMIC DNA]</scope>
    <source>
        <strain evidence="2 3">DSM 41649</strain>
    </source>
</reference>
<evidence type="ECO:0000259" key="1">
    <source>
        <dbReference type="Pfam" id="PF26136"/>
    </source>
</evidence>
<dbReference type="InterPro" id="IPR058711">
    <property type="entry name" value="SCO6045-like_C"/>
</dbReference>
<proteinExistence type="predicted"/>
<keyword evidence="3" id="KW-1185">Reference proteome</keyword>